<evidence type="ECO:0000313" key="1">
    <source>
        <dbReference type="EMBL" id="KAI5667121.1"/>
    </source>
</evidence>
<gene>
    <name evidence="1" type="ORF">M9H77_16974</name>
</gene>
<reference evidence="2" key="1">
    <citation type="journal article" date="2023" name="Nat. Plants">
        <title>Single-cell RNA sequencing provides a high-resolution roadmap for understanding the multicellular compartmentation of specialized metabolism.</title>
        <authorList>
            <person name="Sun S."/>
            <person name="Shen X."/>
            <person name="Li Y."/>
            <person name="Li Y."/>
            <person name="Wang S."/>
            <person name="Li R."/>
            <person name="Zhang H."/>
            <person name="Shen G."/>
            <person name="Guo B."/>
            <person name="Wei J."/>
            <person name="Xu J."/>
            <person name="St-Pierre B."/>
            <person name="Chen S."/>
            <person name="Sun C."/>
        </authorList>
    </citation>
    <scope>NUCLEOTIDE SEQUENCE [LARGE SCALE GENOMIC DNA]</scope>
</reference>
<protein>
    <submittedName>
        <fullName evidence="1">Uncharacterized protein</fullName>
    </submittedName>
</protein>
<name>A0ACC0B3B1_CATRO</name>
<sequence length="414" mass="46045">MYKSKLQELCHKNKWALPIYSGMKDGLDHNPKYKASVIANGTNFDTINICKSLKDAYNEAAKLAFLNFSSGGGSTGSKTNDSKVLAILAGEEKSISFPNYSDPELSHGETEVEKKAAEAVSINANASTSINQADLQHKFKTKLQIYSQRNNLGLPLYRSAREGPPNSRHFRSTVTVGGDSFESPGSYKTKKQAEDAAAQIALLALSTDSFQEGDIRLYKNLLQEFACTEGFFMPMYKTSRVGEAHDPTFYATVQVDGEILEGNPAKSKKEAELNAAKVAYTAFMQRKCSQTVMDEFASSSSEDEILKTAPHTSSNSIIKYEQAQIQSCEDEDEETVVSENITSETKLETQENISEKDPFTMKMITEFKSYLLNRRIRVYRYIPDVTSTKGNVVLPISEDKWVVASLEFPKYNDA</sequence>
<evidence type="ECO:0000313" key="2">
    <source>
        <dbReference type="Proteomes" id="UP001060085"/>
    </source>
</evidence>
<comment type="caution">
    <text evidence="1">The sequence shown here is derived from an EMBL/GenBank/DDBJ whole genome shotgun (WGS) entry which is preliminary data.</text>
</comment>
<dbReference type="EMBL" id="CM044704">
    <property type="protein sequence ID" value="KAI5667121.1"/>
    <property type="molecule type" value="Genomic_DNA"/>
</dbReference>
<keyword evidence="2" id="KW-1185">Reference proteome</keyword>
<dbReference type="Proteomes" id="UP001060085">
    <property type="component" value="Linkage Group LG04"/>
</dbReference>
<organism evidence="1 2">
    <name type="scientific">Catharanthus roseus</name>
    <name type="common">Madagascar periwinkle</name>
    <name type="synonym">Vinca rosea</name>
    <dbReference type="NCBI Taxonomy" id="4058"/>
    <lineage>
        <taxon>Eukaryota</taxon>
        <taxon>Viridiplantae</taxon>
        <taxon>Streptophyta</taxon>
        <taxon>Embryophyta</taxon>
        <taxon>Tracheophyta</taxon>
        <taxon>Spermatophyta</taxon>
        <taxon>Magnoliopsida</taxon>
        <taxon>eudicotyledons</taxon>
        <taxon>Gunneridae</taxon>
        <taxon>Pentapetalae</taxon>
        <taxon>asterids</taxon>
        <taxon>lamiids</taxon>
        <taxon>Gentianales</taxon>
        <taxon>Apocynaceae</taxon>
        <taxon>Rauvolfioideae</taxon>
        <taxon>Vinceae</taxon>
        <taxon>Catharanthinae</taxon>
        <taxon>Catharanthus</taxon>
    </lineage>
</organism>
<proteinExistence type="predicted"/>
<accession>A0ACC0B3B1</accession>